<keyword evidence="3 6" id="KW-0812">Transmembrane</keyword>
<evidence type="ECO:0000256" key="6">
    <source>
        <dbReference type="SAM" id="Phobius"/>
    </source>
</evidence>
<feature type="transmembrane region" description="Helical" evidence="6">
    <location>
        <begin position="378"/>
        <end position="397"/>
    </location>
</feature>
<evidence type="ECO:0000256" key="5">
    <source>
        <dbReference type="ARBA" id="ARBA00023136"/>
    </source>
</evidence>
<accession>J9G7Z5</accession>
<feature type="transmembrane region" description="Helical" evidence="6">
    <location>
        <begin position="585"/>
        <end position="604"/>
    </location>
</feature>
<feature type="transmembrane region" description="Helical" evidence="6">
    <location>
        <begin position="15"/>
        <end position="34"/>
    </location>
</feature>
<gene>
    <name evidence="7" type="ORF">EVA_08901</name>
</gene>
<evidence type="ECO:0000256" key="4">
    <source>
        <dbReference type="ARBA" id="ARBA00022989"/>
    </source>
</evidence>
<keyword evidence="4 6" id="KW-1133">Transmembrane helix</keyword>
<dbReference type="GO" id="GO:0015920">
    <property type="term" value="P:lipopolysaccharide transport"/>
    <property type="evidence" value="ECO:0007669"/>
    <property type="project" value="TreeGrafter"/>
</dbReference>
<dbReference type="EMBL" id="AMCI01002334">
    <property type="protein sequence ID" value="EJX02994.1"/>
    <property type="molecule type" value="Genomic_DNA"/>
</dbReference>
<keyword evidence="2" id="KW-1003">Cell membrane</keyword>
<organism evidence="7">
    <name type="scientific">gut metagenome</name>
    <dbReference type="NCBI Taxonomy" id="749906"/>
    <lineage>
        <taxon>unclassified sequences</taxon>
        <taxon>metagenomes</taxon>
        <taxon>organismal metagenomes</taxon>
    </lineage>
</organism>
<name>J9G7Z5_9ZZZZ</name>
<protein>
    <submittedName>
        <fullName evidence="7">Permease YjgP/YjgQ family protein</fullName>
    </submittedName>
</protein>
<evidence type="ECO:0000313" key="7">
    <source>
        <dbReference type="EMBL" id="EJX02994.1"/>
    </source>
</evidence>
<feature type="transmembrane region" description="Helical" evidence="6">
    <location>
        <begin position="98"/>
        <end position="120"/>
    </location>
</feature>
<feature type="transmembrane region" description="Helical" evidence="6">
    <location>
        <begin position="55"/>
        <end position="78"/>
    </location>
</feature>
<dbReference type="Pfam" id="PF03739">
    <property type="entry name" value="LptF_LptG"/>
    <property type="match status" value="1"/>
</dbReference>
<dbReference type="AlphaFoldDB" id="J9G7Z5"/>
<sequence length="636" mass="73322">MFKIKKLDRYILKKFLPLFAAAFFICLFVFMMQFTWRYVDELIGKGLSLEILAQFFWYMGITLIPTSLPLAVLLASLITFGNMGEQLELLSMKAAGVSLIRIMRPTLFIALFVTGLSFYFQNKMSPEAQIKLRTLLISMKQSSPAVEIPEGVFYSGIPNVNIYVEKKDAPTGMLYQLIIYKTDQGFGKAQIVLADSGRVEMTADKMHLRLELWKGEQFENLKSQNFSRAKGNNVPYDRETFDYKELLIDFDSNFNLMDANMLRNMPTAKNMEQITQSIDSINNELDSVGRSNYAEAKAKWFRTAELKKEDSIAVAKQAQPINFDELLTKFTPNQLQTALYNARQNALSYNSELEWKSITTNEGNHYVRIHWIEWHQKMTLSLACLFFFFIGAPLGAIIRKGGLGMPTVISVAIFIFYYIINTSGMKMAREGSWSIIYGMWISSAILLPFGVFVTYKANKDSVVFNGELYLSVIRRFLGLRSSRHLFKKEVIIDDPNYENNLEKVRELRNLCNTYSSNNRLYLAPNYAKTFFSHREDHLVEQLNETMENLVEELSNTKDQYLLQSLNQLPILFTQAHHTPFNGKKANIAAGILFPIGFVLWLRIWRFRLRLYRDMKQIVKSCDQIEGRLNKLIAAAQ</sequence>
<dbReference type="PANTHER" id="PTHR33529">
    <property type="entry name" value="SLR0882 PROTEIN-RELATED"/>
    <property type="match status" value="1"/>
</dbReference>
<evidence type="ECO:0000256" key="3">
    <source>
        <dbReference type="ARBA" id="ARBA00022692"/>
    </source>
</evidence>
<proteinExistence type="predicted"/>
<feature type="transmembrane region" description="Helical" evidence="6">
    <location>
        <begin position="432"/>
        <end position="455"/>
    </location>
</feature>
<comment type="subcellular location">
    <subcellularLocation>
        <location evidence="1">Cell membrane</location>
        <topology evidence="1">Multi-pass membrane protein</topology>
    </subcellularLocation>
</comment>
<dbReference type="PANTHER" id="PTHR33529:SF6">
    <property type="entry name" value="YJGP_YJGQ FAMILY PERMEASE"/>
    <property type="match status" value="1"/>
</dbReference>
<evidence type="ECO:0000256" key="2">
    <source>
        <dbReference type="ARBA" id="ARBA00022475"/>
    </source>
</evidence>
<comment type="caution">
    <text evidence="7">The sequence shown here is derived from an EMBL/GenBank/DDBJ whole genome shotgun (WGS) entry which is preliminary data.</text>
</comment>
<feature type="transmembrane region" description="Helical" evidence="6">
    <location>
        <begin position="403"/>
        <end position="420"/>
    </location>
</feature>
<keyword evidence="5 6" id="KW-0472">Membrane</keyword>
<dbReference type="GO" id="GO:0043190">
    <property type="term" value="C:ATP-binding cassette (ABC) transporter complex"/>
    <property type="evidence" value="ECO:0007669"/>
    <property type="project" value="TreeGrafter"/>
</dbReference>
<evidence type="ECO:0000256" key="1">
    <source>
        <dbReference type="ARBA" id="ARBA00004651"/>
    </source>
</evidence>
<dbReference type="InterPro" id="IPR005495">
    <property type="entry name" value="LptG/LptF_permease"/>
</dbReference>
<reference evidence="7" key="1">
    <citation type="journal article" date="2012" name="PLoS ONE">
        <title>Gene sets for utilization of primary and secondary nutrition supplies in the distal gut of endangered iberian lynx.</title>
        <authorList>
            <person name="Alcaide M."/>
            <person name="Messina E."/>
            <person name="Richter M."/>
            <person name="Bargiela R."/>
            <person name="Peplies J."/>
            <person name="Huws S.A."/>
            <person name="Newbold C.J."/>
            <person name="Golyshin P.N."/>
            <person name="Simon M.A."/>
            <person name="Lopez G."/>
            <person name="Yakimov M.M."/>
            <person name="Ferrer M."/>
        </authorList>
    </citation>
    <scope>NUCLEOTIDE SEQUENCE</scope>
</reference>